<keyword evidence="4 6" id="KW-1133">Transmembrane helix</keyword>
<sequence length="308" mass="34233">MQISFPTKVKRIIAMITHWVGNSSIVDNTVVALGWRVFKELGDDDAAHLSAGVAYYSVFSVFPLLLGLLAISGTVFTSITLQEQFLDYVTESMPGSKEFVSENIEELVRFRGALGIGAILGLLWSGSSAFGAMSRAINRAWDVDKDRPFYVAKTLHIIIALGVGILFLLSSFASVAIELLLNYSRDIGFPGHEYFLDLGLGNLMLKSVPWSITLAVFLLLYRFVPNCKTYWRYVWTGAVVAAILFEASKGIFMWYLVNVANYELLYGSVASMMVLLFWAYVSAFILILGAEISSEYGRMRNGVDRGQF</sequence>
<dbReference type="PANTHER" id="PTHR30213">
    <property type="entry name" value="INNER MEMBRANE PROTEIN YHJD"/>
    <property type="match status" value="1"/>
</dbReference>
<keyword evidence="2" id="KW-1003">Cell membrane</keyword>
<evidence type="ECO:0000256" key="4">
    <source>
        <dbReference type="ARBA" id="ARBA00022989"/>
    </source>
</evidence>
<keyword evidence="5 6" id="KW-0472">Membrane</keyword>
<dbReference type="InterPro" id="IPR017039">
    <property type="entry name" value="Virul_fac_BrkB"/>
</dbReference>
<dbReference type="AlphaFoldDB" id="A0A381PDB7"/>
<feature type="transmembrane region" description="Helical" evidence="6">
    <location>
        <begin position="269"/>
        <end position="290"/>
    </location>
</feature>
<feature type="transmembrane region" description="Helical" evidence="6">
    <location>
        <begin position="55"/>
        <end position="76"/>
    </location>
</feature>
<evidence type="ECO:0000256" key="1">
    <source>
        <dbReference type="ARBA" id="ARBA00004651"/>
    </source>
</evidence>
<evidence type="ECO:0000256" key="5">
    <source>
        <dbReference type="ARBA" id="ARBA00023136"/>
    </source>
</evidence>
<dbReference type="NCBIfam" id="TIGR00765">
    <property type="entry name" value="yihY_not_rbn"/>
    <property type="match status" value="1"/>
</dbReference>
<comment type="subcellular location">
    <subcellularLocation>
        <location evidence="1">Cell membrane</location>
        <topology evidence="1">Multi-pass membrane protein</topology>
    </subcellularLocation>
</comment>
<dbReference type="GO" id="GO:0005886">
    <property type="term" value="C:plasma membrane"/>
    <property type="evidence" value="ECO:0007669"/>
    <property type="project" value="UniProtKB-SubCell"/>
</dbReference>
<evidence type="ECO:0000256" key="6">
    <source>
        <dbReference type="SAM" id="Phobius"/>
    </source>
</evidence>
<proteinExistence type="predicted"/>
<dbReference type="EMBL" id="UINC01000948">
    <property type="protein sequence ID" value="SUZ64982.1"/>
    <property type="molecule type" value="Genomic_DNA"/>
</dbReference>
<accession>A0A381PDB7</accession>
<keyword evidence="3 6" id="KW-0812">Transmembrane</keyword>
<evidence type="ECO:0000313" key="7">
    <source>
        <dbReference type="EMBL" id="SUZ64982.1"/>
    </source>
</evidence>
<organism evidence="7">
    <name type="scientific">marine metagenome</name>
    <dbReference type="NCBI Taxonomy" id="408172"/>
    <lineage>
        <taxon>unclassified sequences</taxon>
        <taxon>metagenomes</taxon>
        <taxon>ecological metagenomes</taxon>
    </lineage>
</organism>
<evidence type="ECO:0000256" key="2">
    <source>
        <dbReference type="ARBA" id="ARBA00022475"/>
    </source>
</evidence>
<name>A0A381PDB7_9ZZZZ</name>
<feature type="transmembrane region" description="Helical" evidence="6">
    <location>
        <begin position="203"/>
        <end position="221"/>
    </location>
</feature>
<dbReference type="Pfam" id="PF03631">
    <property type="entry name" value="Virul_fac_BrkB"/>
    <property type="match status" value="1"/>
</dbReference>
<feature type="transmembrane region" description="Helical" evidence="6">
    <location>
        <begin position="155"/>
        <end position="183"/>
    </location>
</feature>
<evidence type="ECO:0000256" key="3">
    <source>
        <dbReference type="ARBA" id="ARBA00022692"/>
    </source>
</evidence>
<dbReference type="PIRSF" id="PIRSF035875">
    <property type="entry name" value="RNase_BN"/>
    <property type="match status" value="1"/>
</dbReference>
<reference evidence="7" key="1">
    <citation type="submission" date="2018-05" db="EMBL/GenBank/DDBJ databases">
        <authorList>
            <person name="Lanie J.A."/>
            <person name="Ng W.-L."/>
            <person name="Kazmierczak K.M."/>
            <person name="Andrzejewski T.M."/>
            <person name="Davidsen T.M."/>
            <person name="Wayne K.J."/>
            <person name="Tettelin H."/>
            <person name="Glass J.I."/>
            <person name="Rusch D."/>
            <person name="Podicherti R."/>
            <person name="Tsui H.-C.T."/>
            <person name="Winkler M.E."/>
        </authorList>
    </citation>
    <scope>NUCLEOTIDE SEQUENCE</scope>
</reference>
<protein>
    <submittedName>
        <fullName evidence="7">Uncharacterized protein</fullName>
    </submittedName>
</protein>
<gene>
    <name evidence="7" type="ORF">METZ01_LOCUS17836</name>
</gene>
<feature type="transmembrane region" description="Helical" evidence="6">
    <location>
        <begin position="233"/>
        <end position="257"/>
    </location>
</feature>
<dbReference type="PANTHER" id="PTHR30213:SF0">
    <property type="entry name" value="UPF0761 MEMBRANE PROTEIN YIHY"/>
    <property type="match status" value="1"/>
</dbReference>